<feature type="domain" description="SMP-30/Gluconolactonase/LRE-like region" evidence="1">
    <location>
        <begin position="249"/>
        <end position="424"/>
    </location>
</feature>
<dbReference type="InterPro" id="IPR052988">
    <property type="entry name" value="Oryzine_lactonohydrolase"/>
</dbReference>
<dbReference type="GO" id="GO:0016787">
    <property type="term" value="F:hydrolase activity"/>
    <property type="evidence" value="ECO:0007669"/>
    <property type="project" value="UniProtKB-KW"/>
</dbReference>
<dbReference type="Gene3D" id="2.120.10.30">
    <property type="entry name" value="TolB, C-terminal domain"/>
    <property type="match status" value="1"/>
</dbReference>
<dbReference type="AlphaFoldDB" id="A0A8H4L2H1"/>
<dbReference type="PANTHER" id="PTHR47064:SF2">
    <property type="entry name" value="SMP-30_GLUCONOLACTONASE_LRE-LIKE REGION DOMAIN-CONTAINING PROTEIN-RELATED"/>
    <property type="match status" value="1"/>
</dbReference>
<dbReference type="SUPFAM" id="SSF63829">
    <property type="entry name" value="Calcium-dependent phosphotriesterase"/>
    <property type="match status" value="1"/>
</dbReference>
<evidence type="ECO:0000259" key="1">
    <source>
        <dbReference type="Pfam" id="PF08450"/>
    </source>
</evidence>
<dbReference type="Pfam" id="PF08450">
    <property type="entry name" value="SGL"/>
    <property type="match status" value="1"/>
</dbReference>
<keyword evidence="3" id="KW-1185">Reference proteome</keyword>
<evidence type="ECO:0000313" key="2">
    <source>
        <dbReference type="EMBL" id="KAF4461875.1"/>
    </source>
</evidence>
<reference evidence="2 3" key="1">
    <citation type="submission" date="2020-01" db="EMBL/GenBank/DDBJ databases">
        <title>Identification and distribution of gene clusters putatively required for synthesis of sphingolipid metabolism inhibitors in phylogenetically diverse species of the filamentous fungus Fusarium.</title>
        <authorList>
            <person name="Kim H.-S."/>
            <person name="Busman M."/>
            <person name="Brown D.W."/>
            <person name="Divon H."/>
            <person name="Uhlig S."/>
            <person name="Proctor R.H."/>
        </authorList>
    </citation>
    <scope>NUCLEOTIDE SEQUENCE [LARGE SCALE GENOMIC DNA]</scope>
    <source>
        <strain evidence="2 3">NRRL 20459</strain>
    </source>
</reference>
<dbReference type="InterPro" id="IPR013658">
    <property type="entry name" value="SGL"/>
</dbReference>
<protein>
    <submittedName>
        <fullName evidence="2">Lactonohydrolase</fullName>
    </submittedName>
</protein>
<gene>
    <name evidence="2" type="ORF">FALBO_11320</name>
</gene>
<dbReference type="PANTHER" id="PTHR47064">
    <property type="entry name" value="PUTATIVE (AFU_ORTHOLOGUE AFUA_1G08990)-RELATED"/>
    <property type="match status" value="1"/>
</dbReference>
<accession>A0A8H4L2H1</accession>
<organism evidence="2 3">
    <name type="scientific">Fusarium albosuccineum</name>
    <dbReference type="NCBI Taxonomy" id="1237068"/>
    <lineage>
        <taxon>Eukaryota</taxon>
        <taxon>Fungi</taxon>
        <taxon>Dikarya</taxon>
        <taxon>Ascomycota</taxon>
        <taxon>Pezizomycotina</taxon>
        <taxon>Sordariomycetes</taxon>
        <taxon>Hypocreomycetidae</taxon>
        <taxon>Hypocreales</taxon>
        <taxon>Nectriaceae</taxon>
        <taxon>Fusarium</taxon>
        <taxon>Fusarium decemcellulare species complex</taxon>
    </lineage>
</organism>
<keyword evidence="2" id="KW-0378">Hydrolase</keyword>
<dbReference type="InterPro" id="IPR011042">
    <property type="entry name" value="6-blade_b-propeller_TolB-like"/>
</dbReference>
<name>A0A8H4L2H1_9HYPO</name>
<comment type="caution">
    <text evidence="2">The sequence shown here is derived from an EMBL/GenBank/DDBJ whole genome shotgun (WGS) entry which is preliminary data.</text>
</comment>
<dbReference type="OrthoDB" id="423498at2759"/>
<proteinExistence type="predicted"/>
<dbReference type="Proteomes" id="UP000554235">
    <property type="component" value="Unassembled WGS sequence"/>
</dbReference>
<dbReference type="EMBL" id="JAADYS010001636">
    <property type="protein sequence ID" value="KAF4461875.1"/>
    <property type="molecule type" value="Genomic_DNA"/>
</dbReference>
<sequence>MRNDQRAADLRGPAYKCPFQLLASRHTTTRSSTVTSSTMPSAVAVLAAGALVHSGLSAWGVAAAKVPSAAQIIDQKDFNVLKSVPPPAQANDSTLFLWPGVTQESLTAKPFHIYDDEFYDVIGKDPSLTLIATSDTDPIFHEAVVWYPPTDEVFFVQNAGAPAAGTGLNKSSIIQKISLAEAEALRKSPRKGKEVKVTVVPSDPQVINPNGGTNYKGQIIFAGEGQGDDVPSALYVMNPKAPYNTTVLINNYFGRQFNSLNDLVVHPNNGDLYFTDTLYGYLQDFRPPPGLRNQVYRYNFKSGAITVVADDFTLPNGITFSPNGQQAYVTDTGIALGFYGRNLSSPASVYQFDVNKDGTWQNRKTFAYVASFVPDGVHTDSEGRVYAGCGDGVHVWNPSGKLIGKIYTGTAAANFQFAGKGRMIITGQTKLFYVTLAASGVKLT</sequence>
<evidence type="ECO:0000313" key="3">
    <source>
        <dbReference type="Proteomes" id="UP000554235"/>
    </source>
</evidence>